<organism evidence="2 3">
    <name type="scientific">Rosistilla ulvae</name>
    <dbReference type="NCBI Taxonomy" id="1930277"/>
    <lineage>
        <taxon>Bacteria</taxon>
        <taxon>Pseudomonadati</taxon>
        <taxon>Planctomycetota</taxon>
        <taxon>Planctomycetia</taxon>
        <taxon>Pirellulales</taxon>
        <taxon>Pirellulaceae</taxon>
        <taxon>Rosistilla</taxon>
    </lineage>
</organism>
<dbReference type="OrthoDB" id="269527at2"/>
<evidence type="ECO:0000313" key="2">
    <source>
        <dbReference type="EMBL" id="QDS87738.1"/>
    </source>
</evidence>
<proteinExistence type="predicted"/>
<name>A0A517LYP1_9BACT</name>
<feature type="transmembrane region" description="Helical" evidence="1">
    <location>
        <begin position="187"/>
        <end position="205"/>
    </location>
</feature>
<evidence type="ECO:0000256" key="1">
    <source>
        <dbReference type="SAM" id="Phobius"/>
    </source>
</evidence>
<feature type="transmembrane region" description="Helical" evidence="1">
    <location>
        <begin position="12"/>
        <end position="28"/>
    </location>
</feature>
<keyword evidence="1" id="KW-1133">Transmembrane helix</keyword>
<reference evidence="2 3" key="1">
    <citation type="submission" date="2019-02" db="EMBL/GenBank/DDBJ databases">
        <title>Deep-cultivation of Planctomycetes and their phenomic and genomic characterization uncovers novel biology.</title>
        <authorList>
            <person name="Wiegand S."/>
            <person name="Jogler M."/>
            <person name="Boedeker C."/>
            <person name="Pinto D."/>
            <person name="Vollmers J."/>
            <person name="Rivas-Marin E."/>
            <person name="Kohn T."/>
            <person name="Peeters S.H."/>
            <person name="Heuer A."/>
            <person name="Rast P."/>
            <person name="Oberbeckmann S."/>
            <person name="Bunk B."/>
            <person name="Jeske O."/>
            <person name="Meyerdierks A."/>
            <person name="Storesund J.E."/>
            <person name="Kallscheuer N."/>
            <person name="Luecker S."/>
            <person name="Lage O.M."/>
            <person name="Pohl T."/>
            <person name="Merkel B.J."/>
            <person name="Hornburger P."/>
            <person name="Mueller R.-W."/>
            <person name="Bruemmer F."/>
            <person name="Labrenz M."/>
            <person name="Spormann A.M."/>
            <person name="Op den Camp H."/>
            <person name="Overmann J."/>
            <person name="Amann R."/>
            <person name="Jetten M.S.M."/>
            <person name="Mascher T."/>
            <person name="Medema M.H."/>
            <person name="Devos D.P."/>
            <person name="Kaster A.-K."/>
            <person name="Ovreas L."/>
            <person name="Rohde M."/>
            <person name="Galperin M.Y."/>
            <person name="Jogler C."/>
        </authorList>
    </citation>
    <scope>NUCLEOTIDE SEQUENCE [LARGE SCALE GENOMIC DNA]</scope>
    <source>
        <strain evidence="2 3">EC9</strain>
    </source>
</reference>
<gene>
    <name evidence="2" type="ORF">EC9_19170</name>
</gene>
<feature type="transmembrane region" description="Helical" evidence="1">
    <location>
        <begin position="443"/>
        <end position="462"/>
    </location>
</feature>
<feature type="transmembrane region" description="Helical" evidence="1">
    <location>
        <begin position="49"/>
        <end position="73"/>
    </location>
</feature>
<feature type="transmembrane region" description="Helical" evidence="1">
    <location>
        <begin position="267"/>
        <end position="286"/>
    </location>
</feature>
<feature type="transmembrane region" description="Helical" evidence="1">
    <location>
        <begin position="139"/>
        <end position="157"/>
    </location>
</feature>
<feature type="transmembrane region" description="Helical" evidence="1">
    <location>
        <begin position="164"/>
        <end position="181"/>
    </location>
</feature>
<feature type="transmembrane region" description="Helical" evidence="1">
    <location>
        <begin position="239"/>
        <end position="255"/>
    </location>
</feature>
<dbReference type="RefSeq" id="WP_145344294.1">
    <property type="nucleotide sequence ID" value="NZ_CP036261.1"/>
</dbReference>
<dbReference type="Proteomes" id="UP000319557">
    <property type="component" value="Chromosome"/>
</dbReference>
<sequence length="559" mass="62432">MTNYQGLPDSLSLMLMSISLLVAFWISGQRDSGGGRVVAAIDSLSKRPWISLLLVFAVSLVTNLGLTLIRYPLPRIHDEFSYLLAADTYASGRLTNPTHPYWKHFETYHVLSQPSYMSKYPPGNGIFLALGQVTTGHPIVGSWLALALGIAATYWALRGWIHRRWALIAGLLLAINVPMLMAWGQTYWGGGVQLLGGSLLIGALRRITDRDRWPRPVWQYASLFACGAVILANSRPLEGFLLCGVAAVVLLRWLWKSPASDRINNLVQVALPSLLIGGIGIVSLAINNAAVTGRATQLPYSAHSKQYTATSMVIWNAMPPVPKYNLPAMEAFYRNWCRQRQLDAQTFAGYTSLVSSKLQHLSHFYTFMGGLCLLPALALIRRDRWLLFAVAVVLGLLVIEFQFVHSRTFPHYVAPVACLFYVAMFQSLRWLHAAGHSNRLARMILPTIVVYSLLALIAYAVGNATRIESPNRSEIAELLEQEPGKHLVLVEYSPDHNVHREWVYNRADIDNAPIVWAHRLGPEADTPLLKHFADRNIWLWQADRGVEGLAQFEPPADKR</sequence>
<dbReference type="AlphaFoldDB" id="A0A517LYP1"/>
<keyword evidence="1" id="KW-0812">Transmembrane</keyword>
<feature type="transmembrane region" description="Helical" evidence="1">
    <location>
        <begin position="409"/>
        <end position="431"/>
    </location>
</feature>
<feature type="transmembrane region" description="Helical" evidence="1">
    <location>
        <begin position="385"/>
        <end position="403"/>
    </location>
</feature>
<keyword evidence="3" id="KW-1185">Reference proteome</keyword>
<accession>A0A517LYP1</accession>
<keyword evidence="1" id="KW-0472">Membrane</keyword>
<dbReference type="EMBL" id="CP036261">
    <property type="protein sequence ID" value="QDS87738.1"/>
    <property type="molecule type" value="Genomic_DNA"/>
</dbReference>
<protein>
    <recommendedName>
        <fullName evidence="4">Glycosyltransferase RgtA/B/C/D-like domain-containing protein</fullName>
    </recommendedName>
</protein>
<dbReference type="KEGG" id="ruv:EC9_19170"/>
<evidence type="ECO:0000313" key="3">
    <source>
        <dbReference type="Proteomes" id="UP000319557"/>
    </source>
</evidence>
<evidence type="ECO:0008006" key="4">
    <source>
        <dbReference type="Google" id="ProtNLM"/>
    </source>
</evidence>
<feature type="transmembrane region" description="Helical" evidence="1">
    <location>
        <begin position="362"/>
        <end position="380"/>
    </location>
</feature>